<reference evidence="3" key="3">
    <citation type="submission" date="2025-08" db="UniProtKB">
        <authorList>
            <consortium name="Ensembl"/>
        </authorList>
    </citation>
    <scope>IDENTIFICATION</scope>
    <source>
        <strain evidence="3">HNI</strain>
    </source>
</reference>
<dbReference type="PANTHER" id="PTHR16166">
    <property type="entry name" value="VACUOLAR PROTEIN SORTING-ASSOCIATED PROTEIN VPS13"/>
    <property type="match status" value="1"/>
</dbReference>
<evidence type="ECO:0000256" key="1">
    <source>
        <dbReference type="ARBA" id="ARBA00022448"/>
    </source>
</evidence>
<keyword evidence="1" id="KW-0813">Transport</keyword>
<name>A0A3P9JZH2_ORYLA</name>
<reference evidence="3 4" key="2">
    <citation type="submission" date="2017-04" db="EMBL/GenBank/DDBJ databases">
        <title>CpG methylation of centromeres and impact of large insertions on vertebrate speciation.</title>
        <authorList>
            <person name="Ichikawa K."/>
            <person name="Yoshimura J."/>
            <person name="Morishita S."/>
        </authorList>
    </citation>
    <scope>NUCLEOTIDE SEQUENCE</scope>
    <source>
        <strain evidence="3 4">HNI</strain>
    </source>
</reference>
<evidence type="ECO:0000259" key="2">
    <source>
        <dbReference type="Pfam" id="PF12624"/>
    </source>
</evidence>
<accession>A0A3P9JZH2</accession>
<organism evidence="3 4">
    <name type="scientific">Oryzias latipes</name>
    <name type="common">Japanese rice fish</name>
    <name type="synonym">Japanese killifish</name>
    <dbReference type="NCBI Taxonomy" id="8090"/>
    <lineage>
        <taxon>Eukaryota</taxon>
        <taxon>Metazoa</taxon>
        <taxon>Chordata</taxon>
        <taxon>Craniata</taxon>
        <taxon>Vertebrata</taxon>
        <taxon>Euteleostomi</taxon>
        <taxon>Actinopterygii</taxon>
        <taxon>Neopterygii</taxon>
        <taxon>Teleostei</taxon>
        <taxon>Neoteleostei</taxon>
        <taxon>Acanthomorphata</taxon>
        <taxon>Ovalentaria</taxon>
        <taxon>Atherinomorphae</taxon>
        <taxon>Beloniformes</taxon>
        <taxon>Adrianichthyidae</taxon>
        <taxon>Oryziinae</taxon>
        <taxon>Oryzias</taxon>
    </lineage>
</organism>
<dbReference type="Proteomes" id="UP000265180">
    <property type="component" value="Chromosome 3"/>
</dbReference>
<reference key="1">
    <citation type="journal article" date="2007" name="Nature">
        <title>The medaka draft genome and insights into vertebrate genome evolution.</title>
        <authorList>
            <person name="Kasahara M."/>
            <person name="Naruse K."/>
            <person name="Sasaki S."/>
            <person name="Nakatani Y."/>
            <person name="Qu W."/>
            <person name="Ahsan B."/>
            <person name="Yamada T."/>
            <person name="Nagayasu Y."/>
            <person name="Doi K."/>
            <person name="Kasai Y."/>
            <person name="Jindo T."/>
            <person name="Kobayashi D."/>
            <person name="Shimada A."/>
            <person name="Toyoda A."/>
            <person name="Kuroki Y."/>
            <person name="Fujiyama A."/>
            <person name="Sasaki T."/>
            <person name="Shimizu A."/>
            <person name="Asakawa S."/>
            <person name="Shimizu N."/>
            <person name="Hashimoto S."/>
            <person name="Yang J."/>
            <person name="Lee Y."/>
            <person name="Matsushima K."/>
            <person name="Sugano S."/>
            <person name="Sakaizumi M."/>
            <person name="Narita T."/>
            <person name="Ohishi K."/>
            <person name="Haga S."/>
            <person name="Ohta F."/>
            <person name="Nomoto H."/>
            <person name="Nogata K."/>
            <person name="Morishita T."/>
            <person name="Endo T."/>
            <person name="Shin-I T."/>
            <person name="Takeda H."/>
            <person name="Morishita S."/>
            <person name="Kohara Y."/>
        </authorList>
    </citation>
    <scope>NUCLEOTIDE SEQUENCE [LARGE SCALE GENOMIC DNA]</scope>
    <source>
        <strain>Hd-rR</strain>
    </source>
</reference>
<dbReference type="InterPro" id="IPR026847">
    <property type="entry name" value="VPS13"/>
</dbReference>
<proteinExistence type="predicted"/>
<reference evidence="3" key="4">
    <citation type="submission" date="2025-09" db="UniProtKB">
        <authorList>
            <consortium name="Ensembl"/>
        </authorList>
    </citation>
    <scope>IDENTIFICATION</scope>
    <source>
        <strain evidence="3">HNI</strain>
    </source>
</reference>
<protein>
    <recommendedName>
        <fullName evidence="2">Chorein N-terminal domain-containing protein</fullName>
    </recommendedName>
</protein>
<dbReference type="Pfam" id="PF12624">
    <property type="entry name" value="VPS13_N"/>
    <property type="match status" value="1"/>
</dbReference>
<dbReference type="AlphaFoldDB" id="A0A3P9JZH2"/>
<feature type="domain" description="Chorein N-terminal" evidence="2">
    <location>
        <begin position="2"/>
        <end position="694"/>
    </location>
</feature>
<evidence type="ECO:0000313" key="4">
    <source>
        <dbReference type="Proteomes" id="UP000265180"/>
    </source>
</evidence>
<sequence length="701" mass="79707">MVFEALVSDTLNRFIGDYVENLDKSQLKIGIWGGDGFDVFVFQSEFDIPFKVKAGQIARLTLKIPWKNLYNEAVVASMEGLYLLVVPGATVKYDAAKEERYQQEAKQKELRRIEEVLQMATSRSESNVLFDLESVVYKEPGKGKIHKNLHTPQSLLLKFPVVSDTPKAEKKDTFVEKLATQVIKNLQVKISSIHLRYEDDVSTDQGSDCNTCLMMCFSCQTHNENWKSCILNEAAKIIYKLGSLECLCAYWNVNSVMFYKESWENIVVIFRPVFAFAKICINPNAELELSSPKVNLHLEVQNIAFEMTKLQYLNMVELLESFDRMVKNAPYRMFRPDVPVLNNARIWWKYSINSIMEVHIRHLSHMWAWSNILSHRRNLKAYKTVYKNKILGQSKTGPDTERQIQDLEKVLDVFNITLARQQAQMEVIRSGQKLAAKKAAGQKQGGGFFSGWFGKKTKKEDQEFEENLMTPEEKEKLYTAIGYSGSSHNLTLPKQYVAVVVTFQLLRTSLTLREQPDIPEIIKVQMINLSTKVSQRPGAQAFRVEMALEHWFVTGLQQQGDVPSLIASVGDSSSSLLSVVFELNPEESTGDQLLRVHSQPVEIIYDALTVNSMVDFFKTEKGVNLEVLTSATLSKLEEIKEKTAAGLSHIIETRKVLDLMIDLKPSYLLLPKSGFYSATSELVVVDFGSFQVSSRASCLQW</sequence>
<dbReference type="PANTHER" id="PTHR16166:SF125">
    <property type="entry name" value="INTERMEMBRANE LIPID TRANSFER PROTEIN VPS13C"/>
    <property type="match status" value="1"/>
</dbReference>
<evidence type="ECO:0000313" key="3">
    <source>
        <dbReference type="Ensembl" id="ENSORLP00020001606.1"/>
    </source>
</evidence>
<dbReference type="InterPro" id="IPR026854">
    <property type="entry name" value="VPS13_N"/>
</dbReference>
<dbReference type="Ensembl" id="ENSORLT00020012740.1">
    <property type="protein sequence ID" value="ENSORLP00020001606.1"/>
    <property type="gene ID" value="ENSORLG00020002340.1"/>
</dbReference>